<feature type="non-terminal residue" evidence="1">
    <location>
        <position position="31"/>
    </location>
</feature>
<gene>
    <name evidence="1" type="ORF">S01H1_61512</name>
</gene>
<sequence>MDEIRSHVPNKNWYASFDGVFKKPDMLRYCG</sequence>
<organism evidence="1">
    <name type="scientific">marine sediment metagenome</name>
    <dbReference type="NCBI Taxonomy" id="412755"/>
    <lineage>
        <taxon>unclassified sequences</taxon>
        <taxon>metagenomes</taxon>
        <taxon>ecological metagenomes</taxon>
    </lineage>
</organism>
<dbReference type="EMBL" id="BARS01040337">
    <property type="protein sequence ID" value="GAG34664.1"/>
    <property type="molecule type" value="Genomic_DNA"/>
</dbReference>
<evidence type="ECO:0000313" key="1">
    <source>
        <dbReference type="EMBL" id="GAG34664.1"/>
    </source>
</evidence>
<accession>X0WUJ7</accession>
<proteinExistence type="predicted"/>
<dbReference type="AlphaFoldDB" id="X0WUJ7"/>
<protein>
    <submittedName>
        <fullName evidence="1">Uncharacterized protein</fullName>
    </submittedName>
</protein>
<reference evidence="1" key="1">
    <citation type="journal article" date="2014" name="Front. Microbiol.">
        <title>High frequency of phylogenetically diverse reductive dehalogenase-homologous genes in deep subseafloor sedimentary metagenomes.</title>
        <authorList>
            <person name="Kawai M."/>
            <person name="Futagami T."/>
            <person name="Toyoda A."/>
            <person name="Takaki Y."/>
            <person name="Nishi S."/>
            <person name="Hori S."/>
            <person name="Arai W."/>
            <person name="Tsubouchi T."/>
            <person name="Morono Y."/>
            <person name="Uchiyama I."/>
            <person name="Ito T."/>
            <person name="Fujiyama A."/>
            <person name="Inagaki F."/>
            <person name="Takami H."/>
        </authorList>
    </citation>
    <scope>NUCLEOTIDE SEQUENCE</scope>
    <source>
        <strain evidence="1">Expedition CK06-06</strain>
    </source>
</reference>
<name>X0WUJ7_9ZZZZ</name>
<comment type="caution">
    <text evidence="1">The sequence shown here is derived from an EMBL/GenBank/DDBJ whole genome shotgun (WGS) entry which is preliminary data.</text>
</comment>